<protein>
    <submittedName>
        <fullName evidence="1">Uncharacterized protein</fullName>
    </submittedName>
</protein>
<dbReference type="EMBL" id="CVRL01000020">
    <property type="protein sequence ID" value="CRL10930.1"/>
    <property type="molecule type" value="Genomic_DNA"/>
</dbReference>
<keyword evidence="2" id="KW-1185">Reference proteome</keyword>
<reference evidence="1 2" key="1">
    <citation type="submission" date="2015-05" db="EMBL/GenBank/DDBJ databases">
        <authorList>
            <person name="Rodrigo-Torres Lidia"/>
            <person name="Arahal R.David."/>
        </authorList>
    </citation>
    <scope>NUCLEOTIDE SEQUENCE [LARGE SCALE GENOMIC DNA]</scope>
    <source>
        <strain evidence="1 2">CECT 7321</strain>
    </source>
</reference>
<sequence>MARNRTTNHVPTAHASITATFLYETLVYVIRELGKNAPGTDWHQNLYEEVQDLFSESQELIAIMDADKASNVDALAEAFRTALRTIDSAFDHTAPKQSDLA</sequence>
<name>A0A0H5D932_9RHOB</name>
<evidence type="ECO:0000313" key="1">
    <source>
        <dbReference type="EMBL" id="CRL10930.1"/>
    </source>
</evidence>
<evidence type="ECO:0000313" key="2">
    <source>
        <dbReference type="Proteomes" id="UP000043764"/>
    </source>
</evidence>
<dbReference type="Proteomes" id="UP000043764">
    <property type="component" value="Unassembled WGS sequence"/>
</dbReference>
<proteinExistence type="predicted"/>
<accession>A0A0H5D932</accession>
<dbReference type="RefSeq" id="WP_037302286.1">
    <property type="nucleotide sequence ID" value="NZ_CVQZ01000006.1"/>
</dbReference>
<gene>
    <name evidence="1" type="ORF">NIT7321_01778</name>
</gene>
<dbReference type="AlphaFoldDB" id="A0A0H5D932"/>
<dbReference type="GeneID" id="78399777"/>
<organism evidence="1 2">
    <name type="scientific">Phaeobacter italicus</name>
    <dbReference type="NCBI Taxonomy" id="481446"/>
    <lineage>
        <taxon>Bacteria</taxon>
        <taxon>Pseudomonadati</taxon>
        <taxon>Pseudomonadota</taxon>
        <taxon>Alphaproteobacteria</taxon>
        <taxon>Rhodobacterales</taxon>
        <taxon>Roseobacteraceae</taxon>
        <taxon>Phaeobacter</taxon>
    </lineage>
</organism>